<feature type="compositionally biased region" description="Polar residues" evidence="11">
    <location>
        <begin position="8"/>
        <end position="17"/>
    </location>
</feature>
<dbReference type="Pfam" id="PF21361">
    <property type="entry name" value="Sina_ZnF"/>
    <property type="match status" value="1"/>
</dbReference>
<accession>A0AAD8SNC0</accession>
<dbReference type="SUPFAM" id="SSF49599">
    <property type="entry name" value="TRAF domain-like"/>
    <property type="match status" value="1"/>
</dbReference>
<keyword evidence="5" id="KW-0808">Transferase</keyword>
<feature type="domain" description="SIAH-type" evidence="12">
    <location>
        <begin position="113"/>
        <end position="171"/>
    </location>
</feature>
<dbReference type="PROSITE" id="PS51081">
    <property type="entry name" value="ZF_SIAH"/>
    <property type="match status" value="1"/>
</dbReference>
<reference evidence="13" key="1">
    <citation type="submission" date="2023-07" db="EMBL/GenBank/DDBJ databases">
        <title>A chromosome-level genome assembly of Lolium multiflorum.</title>
        <authorList>
            <person name="Chen Y."/>
            <person name="Copetti D."/>
            <person name="Kolliker R."/>
            <person name="Studer B."/>
        </authorList>
    </citation>
    <scope>NUCLEOTIDE SEQUENCE</scope>
    <source>
        <strain evidence="13">02402/16</strain>
        <tissue evidence="13">Leaf</tissue>
    </source>
</reference>
<keyword evidence="6" id="KW-0479">Metal-binding</keyword>
<evidence type="ECO:0000256" key="2">
    <source>
        <dbReference type="ARBA" id="ARBA00004906"/>
    </source>
</evidence>
<organism evidence="13 14">
    <name type="scientific">Lolium multiflorum</name>
    <name type="common">Italian ryegrass</name>
    <name type="synonym">Lolium perenne subsp. multiflorum</name>
    <dbReference type="NCBI Taxonomy" id="4521"/>
    <lineage>
        <taxon>Eukaryota</taxon>
        <taxon>Viridiplantae</taxon>
        <taxon>Streptophyta</taxon>
        <taxon>Embryophyta</taxon>
        <taxon>Tracheophyta</taxon>
        <taxon>Spermatophyta</taxon>
        <taxon>Magnoliopsida</taxon>
        <taxon>Liliopsida</taxon>
        <taxon>Poales</taxon>
        <taxon>Poaceae</taxon>
        <taxon>BOP clade</taxon>
        <taxon>Pooideae</taxon>
        <taxon>Poodae</taxon>
        <taxon>Poeae</taxon>
        <taxon>Poeae Chloroplast Group 2 (Poeae type)</taxon>
        <taxon>Loliodinae</taxon>
        <taxon>Loliinae</taxon>
        <taxon>Lolium</taxon>
    </lineage>
</organism>
<dbReference type="InterPro" id="IPR013010">
    <property type="entry name" value="Znf_SIAH"/>
</dbReference>
<evidence type="ECO:0000256" key="9">
    <source>
        <dbReference type="ARBA" id="ARBA00022833"/>
    </source>
</evidence>
<dbReference type="Pfam" id="PF21362">
    <property type="entry name" value="Sina_RING"/>
    <property type="match status" value="1"/>
</dbReference>
<sequence>MSSDEIEATSTRSTDFSTLGVHRESRMETKRRRQQGEEGSRRGSVASDGAIALEALDCTVCYHPLRPPVFQCAVGHVICSSCHDKLLNKNKCHACAITGGYNRCIAFDHILESVRVPCSNSFYGCTAKTCYHERDDHAKSCPHAPCFCPEDWCGFAGTNTALLRHLTAEHRLTATEFAFGHRFTLEVREGMQVLHKKKGSPLFLVKFMPVPPFGKAASVLCVDPHAVVGECKFRCQVDFHCRTMGWRQNSDFQIRSTTLSSGLPTEDGSYSFVMPNVSSNLPTDSSVIMCVTKITDDDGAWSDW</sequence>
<gene>
    <name evidence="13" type="ORF">QYE76_049154</name>
</gene>
<dbReference type="Proteomes" id="UP001231189">
    <property type="component" value="Unassembled WGS sequence"/>
</dbReference>
<dbReference type="GO" id="GO:0008270">
    <property type="term" value="F:zinc ion binding"/>
    <property type="evidence" value="ECO:0007669"/>
    <property type="project" value="UniProtKB-KW"/>
</dbReference>
<proteinExistence type="inferred from homology"/>
<comment type="pathway">
    <text evidence="2">Protein modification; protein ubiquitination.</text>
</comment>
<dbReference type="CDD" id="cd16571">
    <property type="entry name" value="RING-HC_SIAHs"/>
    <property type="match status" value="1"/>
</dbReference>
<dbReference type="InterPro" id="IPR049548">
    <property type="entry name" value="Sina-like_RING"/>
</dbReference>
<evidence type="ECO:0000256" key="1">
    <source>
        <dbReference type="ARBA" id="ARBA00000900"/>
    </source>
</evidence>
<name>A0AAD8SNC0_LOLMU</name>
<evidence type="ECO:0000256" key="5">
    <source>
        <dbReference type="ARBA" id="ARBA00022679"/>
    </source>
</evidence>
<dbReference type="GO" id="GO:0061630">
    <property type="term" value="F:ubiquitin protein ligase activity"/>
    <property type="evidence" value="ECO:0007669"/>
    <property type="project" value="UniProtKB-EC"/>
</dbReference>
<dbReference type="InterPro" id="IPR013083">
    <property type="entry name" value="Znf_RING/FYVE/PHD"/>
</dbReference>
<evidence type="ECO:0000313" key="13">
    <source>
        <dbReference type="EMBL" id="KAK1660995.1"/>
    </source>
</evidence>
<keyword evidence="14" id="KW-1185">Reference proteome</keyword>
<evidence type="ECO:0000259" key="12">
    <source>
        <dbReference type="PROSITE" id="PS51081"/>
    </source>
</evidence>
<protein>
    <recommendedName>
        <fullName evidence="4">RING-type E3 ubiquitin transferase</fullName>
        <ecNumber evidence="4">2.3.2.27</ecNumber>
    </recommendedName>
</protein>
<dbReference type="InterPro" id="IPR052088">
    <property type="entry name" value="E3_ubiquitin-ligase_SINA"/>
</dbReference>
<dbReference type="EC" id="2.3.2.27" evidence="4"/>
<keyword evidence="9" id="KW-0862">Zinc</keyword>
<dbReference type="GO" id="GO:0005737">
    <property type="term" value="C:cytoplasm"/>
    <property type="evidence" value="ECO:0007669"/>
    <property type="project" value="TreeGrafter"/>
</dbReference>
<dbReference type="EMBL" id="JAUUTY010000003">
    <property type="protein sequence ID" value="KAK1660995.1"/>
    <property type="molecule type" value="Genomic_DNA"/>
</dbReference>
<dbReference type="PANTHER" id="PTHR10315:SF124">
    <property type="entry name" value="RING-TYPE E3 UBIQUITIN TRANSFERASE"/>
    <property type="match status" value="1"/>
</dbReference>
<dbReference type="AlphaFoldDB" id="A0AAD8SNC0"/>
<evidence type="ECO:0000256" key="4">
    <source>
        <dbReference type="ARBA" id="ARBA00012483"/>
    </source>
</evidence>
<evidence type="ECO:0000256" key="8">
    <source>
        <dbReference type="ARBA" id="ARBA00022786"/>
    </source>
</evidence>
<feature type="region of interest" description="Disordered" evidence="11">
    <location>
        <begin position="1"/>
        <end position="45"/>
    </location>
</feature>
<evidence type="ECO:0000256" key="11">
    <source>
        <dbReference type="SAM" id="MobiDB-lite"/>
    </source>
</evidence>
<feature type="compositionally biased region" description="Basic and acidic residues" evidence="11">
    <location>
        <begin position="21"/>
        <end position="41"/>
    </location>
</feature>
<keyword evidence="8" id="KW-0833">Ubl conjugation pathway</keyword>
<comment type="catalytic activity">
    <reaction evidence="1">
        <text>S-ubiquitinyl-[E2 ubiquitin-conjugating enzyme]-L-cysteine + [acceptor protein]-L-lysine = [E2 ubiquitin-conjugating enzyme]-L-cysteine + N(6)-ubiquitinyl-[acceptor protein]-L-lysine.</text>
        <dbReference type="EC" id="2.3.2.27"/>
    </reaction>
</comment>
<keyword evidence="7 10" id="KW-0863">Zinc-finger</keyword>
<dbReference type="PANTHER" id="PTHR10315">
    <property type="entry name" value="E3 UBIQUITIN PROTEIN LIGASE SIAH"/>
    <property type="match status" value="1"/>
</dbReference>
<evidence type="ECO:0000256" key="10">
    <source>
        <dbReference type="PROSITE-ProRule" id="PRU00455"/>
    </source>
</evidence>
<comment type="caution">
    <text evidence="13">The sequence shown here is derived from an EMBL/GenBank/DDBJ whole genome shotgun (WGS) entry which is preliminary data.</text>
</comment>
<dbReference type="Gene3D" id="3.30.40.10">
    <property type="entry name" value="Zinc/RING finger domain, C3HC4 (zinc finger)"/>
    <property type="match status" value="1"/>
</dbReference>
<comment type="similarity">
    <text evidence="3">Belongs to the SINA (Seven in absentia) family.</text>
</comment>
<evidence type="ECO:0000313" key="14">
    <source>
        <dbReference type="Proteomes" id="UP001231189"/>
    </source>
</evidence>
<evidence type="ECO:0000256" key="6">
    <source>
        <dbReference type="ARBA" id="ARBA00022723"/>
    </source>
</evidence>
<evidence type="ECO:0000256" key="7">
    <source>
        <dbReference type="ARBA" id="ARBA00022771"/>
    </source>
</evidence>
<evidence type="ECO:0000256" key="3">
    <source>
        <dbReference type="ARBA" id="ARBA00009119"/>
    </source>
</evidence>